<dbReference type="Proteomes" id="UP000005239">
    <property type="component" value="Unassembled WGS sequence"/>
</dbReference>
<reference evidence="1" key="2">
    <citation type="submission" date="2022-06" db="UniProtKB">
        <authorList>
            <consortium name="EnsemblMetazoa"/>
        </authorList>
    </citation>
    <scope>IDENTIFICATION</scope>
    <source>
        <strain evidence="1">PS312</strain>
    </source>
</reference>
<accession>A0A2A6BNU8</accession>
<evidence type="ECO:0000313" key="2">
    <source>
        <dbReference type="Proteomes" id="UP000005239"/>
    </source>
</evidence>
<evidence type="ECO:0000313" key="1">
    <source>
        <dbReference type="EnsemblMetazoa" id="PPA35944.1"/>
    </source>
</evidence>
<protein>
    <submittedName>
        <fullName evidence="1">Uncharacterized protein</fullName>
    </submittedName>
</protein>
<proteinExistence type="predicted"/>
<name>A0A2A6BNU8_PRIPA</name>
<keyword evidence="2" id="KW-1185">Reference proteome</keyword>
<dbReference type="OrthoDB" id="5866410at2759"/>
<accession>A0A8R1YMX8</accession>
<dbReference type="EnsemblMetazoa" id="PPA35944.1">
    <property type="protein sequence ID" value="PPA35944.1"/>
    <property type="gene ID" value="WBGene00274313"/>
</dbReference>
<dbReference type="AlphaFoldDB" id="A0A2A6BNU8"/>
<organism evidence="1 2">
    <name type="scientific">Pristionchus pacificus</name>
    <name type="common">Parasitic nematode worm</name>
    <dbReference type="NCBI Taxonomy" id="54126"/>
    <lineage>
        <taxon>Eukaryota</taxon>
        <taxon>Metazoa</taxon>
        <taxon>Ecdysozoa</taxon>
        <taxon>Nematoda</taxon>
        <taxon>Chromadorea</taxon>
        <taxon>Rhabditida</taxon>
        <taxon>Rhabditina</taxon>
        <taxon>Diplogasteromorpha</taxon>
        <taxon>Diplogasteroidea</taxon>
        <taxon>Neodiplogasteridae</taxon>
        <taxon>Pristionchus</taxon>
    </lineage>
</organism>
<reference evidence="2" key="1">
    <citation type="journal article" date="2008" name="Nat. Genet.">
        <title>The Pristionchus pacificus genome provides a unique perspective on nematode lifestyle and parasitism.</title>
        <authorList>
            <person name="Dieterich C."/>
            <person name="Clifton S.W."/>
            <person name="Schuster L.N."/>
            <person name="Chinwalla A."/>
            <person name="Delehaunty K."/>
            <person name="Dinkelacker I."/>
            <person name="Fulton L."/>
            <person name="Fulton R."/>
            <person name="Godfrey J."/>
            <person name="Minx P."/>
            <person name="Mitreva M."/>
            <person name="Roeseler W."/>
            <person name="Tian H."/>
            <person name="Witte H."/>
            <person name="Yang S.P."/>
            <person name="Wilson R.K."/>
            <person name="Sommer R.J."/>
        </authorList>
    </citation>
    <scope>NUCLEOTIDE SEQUENCE [LARGE SCALE GENOMIC DNA]</scope>
    <source>
        <strain evidence="2">PS312</strain>
    </source>
</reference>
<gene>
    <name evidence="1" type="primary">WBGene00274313</name>
</gene>
<sequence>MRSAAISLLSATLVFAQGPPLDIPIFGPLGGLKLTPGPDGKASQTLIYLRFPITLFIQWYYGIGLHSGLNIGGNGFEKEFNFVGGPGTFESGSTGGVLVGGKSYGPNSQWGVSRQQGLQFGGDVDLARTQYQNPSNMIAFGGPHGAPPPPQQGGTLSSMLMGGRQTLPSRQYGERLGGQTQPSPTFFAGPPRSTPPIERGGRIEGDPIRPQSSSMFDVRGPRASSTPPPMFGGLFSFLNP</sequence>